<evidence type="ECO:0000313" key="1">
    <source>
        <dbReference type="EMBL" id="CUQ21219.1"/>
    </source>
</evidence>
<gene>
    <name evidence="1" type="ORF">ERS852551_03565</name>
</gene>
<protein>
    <submittedName>
        <fullName evidence="1">Uncharacterized protein</fullName>
    </submittedName>
</protein>
<dbReference type="Proteomes" id="UP000095765">
    <property type="component" value="Unassembled WGS sequence"/>
</dbReference>
<evidence type="ECO:0000313" key="2">
    <source>
        <dbReference type="Proteomes" id="UP000095765"/>
    </source>
</evidence>
<name>A0A174UQF9_9FIRM</name>
<dbReference type="RefSeq" id="WP_055246120.1">
    <property type="nucleotide sequence ID" value="NZ_CABIWA010000027.1"/>
</dbReference>
<organism evidence="1 2">
    <name type="scientific">Anaerotruncus colihominis</name>
    <dbReference type="NCBI Taxonomy" id="169435"/>
    <lineage>
        <taxon>Bacteria</taxon>
        <taxon>Bacillati</taxon>
        <taxon>Bacillota</taxon>
        <taxon>Clostridia</taxon>
        <taxon>Eubacteriales</taxon>
        <taxon>Oscillospiraceae</taxon>
        <taxon>Anaerotruncus</taxon>
    </lineage>
</organism>
<sequence>MTLAIKNYTTKVDVYQSLGEIQGALAKHGATKIMIDYENEKPVAISFALDGPFGLRGFVLPAAVDGTLRAFQKSKVKADQNQAEMTAWRNIRDWVLAQMALVESCDVPLDEVFFPYLANKSGMTVYQLYAGGQLMIGCGDE</sequence>
<proteinExistence type="predicted"/>
<dbReference type="AlphaFoldDB" id="A0A174UQF9"/>
<dbReference type="EMBL" id="CZBE01000036">
    <property type="protein sequence ID" value="CUQ21219.1"/>
    <property type="molecule type" value="Genomic_DNA"/>
</dbReference>
<reference evidence="1 2" key="1">
    <citation type="submission" date="2015-09" db="EMBL/GenBank/DDBJ databases">
        <authorList>
            <consortium name="Pathogen Informatics"/>
        </authorList>
    </citation>
    <scope>NUCLEOTIDE SEQUENCE [LARGE SCALE GENOMIC DNA]</scope>
    <source>
        <strain evidence="1 2">2789STDY5834939</strain>
    </source>
</reference>
<accession>A0A174UQF9</accession>